<organism evidence="1">
    <name type="scientific">marine metagenome</name>
    <dbReference type="NCBI Taxonomy" id="408172"/>
    <lineage>
        <taxon>unclassified sequences</taxon>
        <taxon>metagenomes</taxon>
        <taxon>ecological metagenomes</taxon>
    </lineage>
</organism>
<accession>A0A382S3B8</accession>
<protein>
    <submittedName>
        <fullName evidence="1">Uncharacterized protein</fullName>
    </submittedName>
</protein>
<name>A0A382S3B8_9ZZZZ</name>
<proteinExistence type="predicted"/>
<dbReference type="AlphaFoldDB" id="A0A382S3B8"/>
<dbReference type="EMBL" id="UINC01125717">
    <property type="protein sequence ID" value="SVD03737.1"/>
    <property type="molecule type" value="Genomic_DNA"/>
</dbReference>
<sequence>MRVILWATTDETMRALQVAQGSTYL</sequence>
<reference evidence="1" key="1">
    <citation type="submission" date="2018-05" db="EMBL/GenBank/DDBJ databases">
        <authorList>
            <person name="Lanie J.A."/>
            <person name="Ng W.-L."/>
            <person name="Kazmierczak K.M."/>
            <person name="Andrzejewski T.M."/>
            <person name="Davidsen T.M."/>
            <person name="Wayne K.J."/>
            <person name="Tettelin H."/>
            <person name="Glass J.I."/>
            <person name="Rusch D."/>
            <person name="Podicherti R."/>
            <person name="Tsui H.-C.T."/>
            <person name="Winkler M.E."/>
        </authorList>
    </citation>
    <scope>NUCLEOTIDE SEQUENCE</scope>
</reference>
<gene>
    <name evidence="1" type="ORF">METZ01_LOCUS356591</name>
</gene>
<evidence type="ECO:0000313" key="1">
    <source>
        <dbReference type="EMBL" id="SVD03737.1"/>
    </source>
</evidence>